<dbReference type="AlphaFoldDB" id="A0A8I5P2D6"/>
<proteinExistence type="predicted"/>
<sequence>MGCRGASGGGGFSQARKPGAAQEFWLELRAFPPGPAGRDPGRAAAGRRGAALCRAGTMRPLLCALAGLALLRAAGSLAAAEPFSPPRGDSAQSTVCDRHMAVQRRLDVMEEMVEKTVDHLGTEVKGLLGLLEELAWNLPPGPFSPTPDLLGEGEQCRWQRTASGLLSSGAGQARRGRLLHCTGVAWQAGRAPALPGDGRGTASSLLPTPRPPPPGRCRPVSNEVLEEPALDAISAQPRRGETASFIGLLTTGVP</sequence>
<protein>
    <recommendedName>
        <fullName evidence="4">Placenta associated 9</fullName>
    </recommendedName>
</protein>
<dbReference type="Pfam" id="PF15205">
    <property type="entry name" value="PLAC9"/>
    <property type="match status" value="1"/>
</dbReference>
<reference evidence="2" key="2">
    <citation type="submission" date="2025-08" db="UniProtKB">
        <authorList>
            <consortium name="Ensembl"/>
        </authorList>
    </citation>
    <scope>IDENTIFICATION</scope>
</reference>
<dbReference type="Ensembl" id="ENSPANT00000081237.1">
    <property type="protein sequence ID" value="ENSPANP00000059131.1"/>
    <property type="gene ID" value="ENSPANG00000039078.1"/>
</dbReference>
<keyword evidence="3" id="KW-1185">Reference proteome</keyword>
<reference evidence="2" key="3">
    <citation type="submission" date="2025-09" db="UniProtKB">
        <authorList>
            <consortium name="Ensembl"/>
        </authorList>
    </citation>
    <scope>IDENTIFICATION</scope>
</reference>
<dbReference type="InterPro" id="IPR027941">
    <property type="entry name" value="PLAC9"/>
</dbReference>
<dbReference type="Proteomes" id="UP000028761">
    <property type="component" value="Chromosome 11"/>
</dbReference>
<evidence type="ECO:0000313" key="3">
    <source>
        <dbReference type="Proteomes" id="UP000028761"/>
    </source>
</evidence>
<dbReference type="PANTHER" id="PTHR37355:SF1">
    <property type="entry name" value="PLACENTA-SPECIFIC PROTEIN 9"/>
    <property type="match status" value="1"/>
</dbReference>
<organism evidence="2 3">
    <name type="scientific">Papio anubis</name>
    <name type="common">Olive baboon</name>
    <dbReference type="NCBI Taxonomy" id="9555"/>
    <lineage>
        <taxon>Eukaryota</taxon>
        <taxon>Metazoa</taxon>
        <taxon>Chordata</taxon>
        <taxon>Craniata</taxon>
        <taxon>Vertebrata</taxon>
        <taxon>Euteleostomi</taxon>
        <taxon>Mammalia</taxon>
        <taxon>Eutheria</taxon>
        <taxon>Euarchontoglires</taxon>
        <taxon>Primates</taxon>
        <taxon>Haplorrhini</taxon>
        <taxon>Catarrhini</taxon>
        <taxon>Cercopithecidae</taxon>
        <taxon>Cercopithecinae</taxon>
        <taxon>Papio</taxon>
    </lineage>
</organism>
<dbReference type="GeneTree" id="ENSGT00390000017848"/>
<evidence type="ECO:0000313" key="2">
    <source>
        <dbReference type="Ensembl" id="ENSPANP00000059131.1"/>
    </source>
</evidence>
<name>A0A8I5P2D6_PAPAN</name>
<dbReference type="PANTHER" id="PTHR37355">
    <property type="entry name" value="PLACENTA-SPECIFIC PROTEIN 9"/>
    <property type="match status" value="1"/>
</dbReference>
<feature type="region of interest" description="Disordered" evidence="1">
    <location>
        <begin position="190"/>
        <end position="221"/>
    </location>
</feature>
<reference evidence="2 3" key="1">
    <citation type="submission" date="2012-03" db="EMBL/GenBank/DDBJ databases">
        <title>Whole Genome Assembly of Papio anubis.</title>
        <authorList>
            <person name="Liu Y.L."/>
            <person name="Abraham K.A."/>
            <person name="Akbar H.A."/>
            <person name="Ali S.A."/>
            <person name="Anosike U.A."/>
            <person name="Aqrawi P.A."/>
            <person name="Arias F.A."/>
            <person name="Attaway T.A."/>
            <person name="Awwad R.A."/>
            <person name="Babu C.B."/>
            <person name="Bandaranaike D.B."/>
            <person name="Battles P.B."/>
            <person name="Bell A.B."/>
            <person name="Beltran B.B."/>
            <person name="Berhane-Mersha D.B."/>
            <person name="Bess C.B."/>
            <person name="Bickham C.B."/>
            <person name="Bolden T.B."/>
            <person name="Carter K.C."/>
            <person name="Chau D.C."/>
            <person name="Chavez A.C."/>
            <person name="Clerc-Blankenburg K.C."/>
            <person name="Coyle M.C."/>
            <person name="Dao M.D."/>
            <person name="Davila M.L.D."/>
            <person name="Davy-Carroll L.D."/>
            <person name="Denson S.D."/>
            <person name="Dinh H.D."/>
            <person name="Fernandez S.F."/>
            <person name="Fernando P.F."/>
            <person name="Forbes L.F."/>
            <person name="Francis C.F."/>
            <person name="Francisco L.F."/>
            <person name="Fu Q.F."/>
            <person name="Garcia-Iii R.G."/>
            <person name="Garrett T.G."/>
            <person name="Gross S.G."/>
            <person name="Gubbala S.G."/>
            <person name="Hirani K.H."/>
            <person name="Hogues M.H."/>
            <person name="Hollins B.H."/>
            <person name="Jackson L.J."/>
            <person name="Javaid M.J."/>
            <person name="Jhangiani S.J."/>
            <person name="Johnson A.J."/>
            <person name="Johnson B.J."/>
            <person name="Jones J.J."/>
            <person name="Joshi V.J."/>
            <person name="Kalu J.K."/>
            <person name="Khan N.K."/>
            <person name="Korchina V.K."/>
            <person name="Kovar C.K."/>
            <person name="Lago L.L."/>
            <person name="Lara F.L."/>
            <person name="Le T.-K.L."/>
            <person name="Lee S.L."/>
            <person name="Legall-Iii F.L."/>
            <person name="Lemon S.L."/>
            <person name="Liu J.L."/>
            <person name="Liu Y.-S.L."/>
            <person name="Liyanage D.L."/>
            <person name="Lopez J.L."/>
            <person name="Lorensuhewa L.L."/>
            <person name="Mata R.M."/>
            <person name="Mathew T.M."/>
            <person name="Mercado C.M."/>
            <person name="Mercado I.M."/>
            <person name="Morales K.M."/>
            <person name="Morgan M.M."/>
            <person name="Munidasa M.M."/>
            <person name="Ngo D.N."/>
            <person name="Nguyen L.N."/>
            <person name="Nguyen T.N."/>
            <person name="Nguyen N.N."/>
            <person name="Obregon M.O."/>
            <person name="Okwuonu G.O."/>
            <person name="Ongeri F.O."/>
            <person name="Onwere C.O."/>
            <person name="Osifeso I.O."/>
            <person name="Parra A.P."/>
            <person name="Patil S.P."/>
            <person name="Perez A.P."/>
            <person name="Perez Y.P."/>
            <person name="Pham C.P."/>
            <person name="Pu L.-L.P."/>
            <person name="Puazo M.P."/>
            <person name="Quiroz J.Q."/>
            <person name="Rouhana J.R."/>
            <person name="Ruiz M.R."/>
            <person name="Ruiz S.-J.R."/>
            <person name="Saada N.S."/>
            <person name="Santibanez J.S."/>
            <person name="Scheel M.S."/>
            <person name="Schneider B.S."/>
            <person name="Simmons D.S."/>
            <person name="Sisson I.S."/>
            <person name="Tang L.-Y.T."/>
            <person name="Thornton R.T."/>
            <person name="Tisius J.T."/>
            <person name="Toledanes G.T."/>
            <person name="Trejos Z.T."/>
            <person name="Usmani K.U."/>
            <person name="Varghese R.V."/>
            <person name="Vattathil S.V."/>
            <person name="Vee V.V."/>
            <person name="Walker D.W."/>
            <person name="Weissenberger G.W."/>
            <person name="White C.W."/>
            <person name="Williams A.W."/>
            <person name="Woodworth J.W."/>
            <person name="Wright R.W."/>
            <person name="Zhu Y.Z."/>
            <person name="Han Y.H."/>
            <person name="Newsham I.N."/>
            <person name="Nazareth L.N."/>
            <person name="Worley K.W."/>
            <person name="Muzny D.M."/>
            <person name="Rogers J.R."/>
            <person name="Gibbs R.G."/>
        </authorList>
    </citation>
    <scope>NUCLEOTIDE SEQUENCE [LARGE SCALE GENOMIC DNA]</scope>
</reference>
<evidence type="ECO:0008006" key="4">
    <source>
        <dbReference type="Google" id="ProtNLM"/>
    </source>
</evidence>
<evidence type="ECO:0000256" key="1">
    <source>
        <dbReference type="SAM" id="MobiDB-lite"/>
    </source>
</evidence>
<accession>A0A8I5P2D6</accession>